<gene>
    <name evidence="3" type="ORF">HK097_003328</name>
</gene>
<protein>
    <recommendedName>
        <fullName evidence="2">Heterokaryon incompatibility domain-containing protein</fullName>
    </recommendedName>
</protein>
<comment type="caution">
    <text evidence="3">The sequence shown here is derived from an EMBL/GenBank/DDBJ whole genome shotgun (WGS) entry which is preliminary data.</text>
</comment>
<name>A0AAD5SGN8_9FUNG</name>
<dbReference type="InterPro" id="IPR052895">
    <property type="entry name" value="HetReg/Transcr_Mod"/>
</dbReference>
<evidence type="ECO:0000313" key="3">
    <source>
        <dbReference type="EMBL" id="KAJ3053812.1"/>
    </source>
</evidence>
<feature type="compositionally biased region" description="Polar residues" evidence="1">
    <location>
        <begin position="100"/>
        <end position="110"/>
    </location>
</feature>
<evidence type="ECO:0000259" key="2">
    <source>
        <dbReference type="Pfam" id="PF06985"/>
    </source>
</evidence>
<feature type="region of interest" description="Disordered" evidence="1">
    <location>
        <begin position="1"/>
        <end position="23"/>
    </location>
</feature>
<dbReference type="InterPro" id="IPR010730">
    <property type="entry name" value="HET"/>
</dbReference>
<dbReference type="PANTHER" id="PTHR24148">
    <property type="entry name" value="ANKYRIN REPEAT DOMAIN-CONTAINING PROTEIN 39 HOMOLOG-RELATED"/>
    <property type="match status" value="1"/>
</dbReference>
<feature type="compositionally biased region" description="Low complexity" evidence="1">
    <location>
        <begin position="220"/>
        <end position="234"/>
    </location>
</feature>
<accession>A0AAD5SGN8</accession>
<dbReference type="PANTHER" id="PTHR24148:SF64">
    <property type="entry name" value="HETEROKARYON INCOMPATIBILITY DOMAIN-CONTAINING PROTEIN"/>
    <property type="match status" value="1"/>
</dbReference>
<feature type="region of interest" description="Disordered" evidence="1">
    <location>
        <begin position="82"/>
        <end position="251"/>
    </location>
</feature>
<sequence length="934" mass="102461">MGPYGAVQYQAPPQQYATPASPYQYPGAAPYPGTHVQHPQYPMQYPPYVPPQQQYAYPYPYPQMPQYPMYVYPHIANPGMSGYPQPLPGQPQMQAPYAPPNSSGPATPGQQPIPSPYQYPTSLPLQPGHTQPPAQLPSPGQIPTPYGSPHASGQPNIPQAAHAPSQQPQQLQQPQQPQLPQLPGQPTSNTPVTPPTVVSSTEPPTSTPVLTPPASPPPASQAASSQADAYSASPVAPAEQPHPAPPVYTPAADATTKISTLLSNTSISAPETVYTAPNHPAYTGEEKEWDAERVKQVMTEFAESKGVVFKVGDYVGSPAPERRLDFNSVPMQVVMEEMDESIDQWRTNQPVTTVHSFTAIELPSLSRDDYPTRLIDLQTNTVVLTSTFTTLAEYTVLSHVWGTDLVMVDGQKYGVEWRVPIRSERKLSDMLDGVRAYGRTRYCWLDVLCVPQGQDGKNHEVQKMGYYYSNTSLCIVYIDDEEVIENPQALTFIKAVNAMFGNTSYGRKTKGKIQEMFQGGNAFELGMNTLQAYGLVMMGKVVEEASWFKRVWTFQEGVLPPFCTFLFGRKGAIHRNEWWMLLRTANVILKMGIERQIEFSGLMAAISGCMQESPMWHLQWFAELRKRREVGFWETVQAVQSRQCAIDVDRIYGILGIVPRNLHPEVDYSTTYDELYQSYWRRIVEAGDWRGSIFIGGHLPGTTTSCIPTPATSKGGLIVSPQPPPTVKDLTVATVHSDGVKFAEASVHDVEWIWSMIKLGNGEDLCGASQHVLYVEQAKAAAAARAMELDDEILDDVCVGMLAFFGALASLTQEGAFDAITAALPNAAPKIEAELGRGLLLIRQLTLLYKYAPHIHFAALGYKEASGDKPNAAVVAFEEKPQGPIRLLFGVKAGGSSTTREGLVLDMRDGKWHKIGVVCFAGEVGVRPGSVLVA</sequence>
<reference evidence="3" key="1">
    <citation type="submission" date="2020-05" db="EMBL/GenBank/DDBJ databases">
        <title>Phylogenomic resolution of chytrid fungi.</title>
        <authorList>
            <person name="Stajich J.E."/>
            <person name="Amses K."/>
            <person name="Simmons R."/>
            <person name="Seto K."/>
            <person name="Myers J."/>
            <person name="Bonds A."/>
            <person name="Quandt C.A."/>
            <person name="Barry K."/>
            <person name="Liu P."/>
            <person name="Grigoriev I."/>
            <person name="Longcore J.E."/>
            <person name="James T.Y."/>
        </authorList>
    </citation>
    <scope>NUCLEOTIDE SEQUENCE</scope>
    <source>
        <strain evidence="3">JEL0318</strain>
    </source>
</reference>
<feature type="compositionally biased region" description="Polar residues" evidence="1">
    <location>
        <begin position="118"/>
        <end position="133"/>
    </location>
</feature>
<proteinExistence type="predicted"/>
<evidence type="ECO:0000313" key="4">
    <source>
        <dbReference type="Proteomes" id="UP001212841"/>
    </source>
</evidence>
<dbReference type="EMBL" id="JADGJD010000178">
    <property type="protein sequence ID" value="KAJ3053812.1"/>
    <property type="molecule type" value="Genomic_DNA"/>
</dbReference>
<feature type="compositionally biased region" description="Pro residues" evidence="1">
    <location>
        <begin position="210"/>
        <end position="219"/>
    </location>
</feature>
<dbReference type="Proteomes" id="UP001212841">
    <property type="component" value="Unassembled WGS sequence"/>
</dbReference>
<dbReference type="Pfam" id="PF06985">
    <property type="entry name" value="HET"/>
    <property type="match status" value="1"/>
</dbReference>
<evidence type="ECO:0000256" key="1">
    <source>
        <dbReference type="SAM" id="MobiDB-lite"/>
    </source>
</evidence>
<organism evidence="3 4">
    <name type="scientific">Rhizophlyctis rosea</name>
    <dbReference type="NCBI Taxonomy" id="64517"/>
    <lineage>
        <taxon>Eukaryota</taxon>
        <taxon>Fungi</taxon>
        <taxon>Fungi incertae sedis</taxon>
        <taxon>Chytridiomycota</taxon>
        <taxon>Chytridiomycota incertae sedis</taxon>
        <taxon>Chytridiomycetes</taxon>
        <taxon>Rhizophlyctidales</taxon>
        <taxon>Rhizophlyctidaceae</taxon>
        <taxon>Rhizophlyctis</taxon>
    </lineage>
</organism>
<feature type="compositionally biased region" description="Low complexity" evidence="1">
    <location>
        <begin position="158"/>
        <end position="209"/>
    </location>
</feature>
<dbReference type="AlphaFoldDB" id="A0AAD5SGN8"/>
<keyword evidence="4" id="KW-1185">Reference proteome</keyword>
<feature type="domain" description="Heterokaryon incompatibility" evidence="2">
    <location>
        <begin position="394"/>
        <end position="556"/>
    </location>
</feature>